<evidence type="ECO:0000313" key="5">
    <source>
        <dbReference type="Proteomes" id="UP000283522"/>
    </source>
</evidence>
<organism evidence="4 5">
    <name type="scientific">Algoriphagus lacus</name>
    <dbReference type="NCBI Taxonomy" id="2056311"/>
    <lineage>
        <taxon>Bacteria</taxon>
        <taxon>Pseudomonadati</taxon>
        <taxon>Bacteroidota</taxon>
        <taxon>Cytophagia</taxon>
        <taxon>Cytophagales</taxon>
        <taxon>Cyclobacteriaceae</taxon>
        <taxon>Algoriphagus</taxon>
    </lineage>
</organism>
<dbReference type="EMBL" id="QXML01000001">
    <property type="protein sequence ID" value="RIW18454.1"/>
    <property type="molecule type" value="Genomic_DNA"/>
</dbReference>
<keyword evidence="2" id="KW-0812">Transmembrane</keyword>
<evidence type="ECO:0000256" key="1">
    <source>
        <dbReference type="SAM" id="Coils"/>
    </source>
</evidence>
<evidence type="ECO:0000313" key="4">
    <source>
        <dbReference type="EMBL" id="RIW18454.1"/>
    </source>
</evidence>
<proteinExistence type="predicted"/>
<evidence type="ECO:0000256" key="3">
    <source>
        <dbReference type="SAM" id="SignalP"/>
    </source>
</evidence>
<keyword evidence="3" id="KW-0732">Signal</keyword>
<protein>
    <recommendedName>
        <fullName evidence="6">tRNA (Guanine-N1)-methyltransferase</fullName>
    </recommendedName>
</protein>
<dbReference type="OrthoDB" id="981213at2"/>
<feature type="chain" id="PRO_5019406036" description="tRNA (Guanine-N1)-methyltransferase" evidence="3">
    <location>
        <begin position="20"/>
        <end position="199"/>
    </location>
</feature>
<evidence type="ECO:0008006" key="6">
    <source>
        <dbReference type="Google" id="ProtNLM"/>
    </source>
</evidence>
<feature type="coiled-coil region" evidence="1">
    <location>
        <begin position="159"/>
        <end position="190"/>
    </location>
</feature>
<keyword evidence="2" id="KW-1133">Transmembrane helix</keyword>
<accession>A0A418PWA2</accession>
<name>A0A418PWA2_9BACT</name>
<gene>
    <name evidence="4" type="ORF">D0X99_01840</name>
</gene>
<dbReference type="RefSeq" id="WP_119475933.1">
    <property type="nucleotide sequence ID" value="NZ_QXML01000001.1"/>
</dbReference>
<reference evidence="4 5" key="1">
    <citation type="submission" date="2018-09" db="EMBL/GenBank/DDBJ databases">
        <authorList>
            <person name="Wang X."/>
            <person name="Du Z."/>
        </authorList>
    </citation>
    <scope>NUCLEOTIDE SEQUENCE [LARGE SCALE GENOMIC DNA]</scope>
    <source>
        <strain evidence="4 5">N3</strain>
    </source>
</reference>
<keyword evidence="1" id="KW-0175">Coiled coil</keyword>
<comment type="caution">
    <text evidence="4">The sequence shown here is derived from an EMBL/GenBank/DDBJ whole genome shotgun (WGS) entry which is preliminary data.</text>
</comment>
<feature type="transmembrane region" description="Helical" evidence="2">
    <location>
        <begin position="132"/>
        <end position="153"/>
    </location>
</feature>
<evidence type="ECO:0000256" key="2">
    <source>
        <dbReference type="SAM" id="Phobius"/>
    </source>
</evidence>
<feature type="signal peptide" evidence="3">
    <location>
        <begin position="1"/>
        <end position="19"/>
    </location>
</feature>
<sequence length="199" mass="22473">MIRSLTLFLFFASLSVSIAQVKQDSTAAQNSLRSGTITSQFDYIYRVSNNFQEYEVVKKSNLEQLKANVLDSIRTINAQLAQIKASQAGHSDTLAAITAKMNQAIADKEAAIEAQESFSFFGVNIQKTVYSLMMWALVAVLGSALGFFAVQYFRGFGRIRKAEKDLLEVQEEFEQHRKNTLERERKLKRELIDAQMGKN</sequence>
<keyword evidence="2" id="KW-0472">Membrane</keyword>
<dbReference type="AlphaFoldDB" id="A0A418PWA2"/>
<keyword evidence="5" id="KW-1185">Reference proteome</keyword>
<dbReference type="Proteomes" id="UP000283522">
    <property type="component" value="Unassembled WGS sequence"/>
</dbReference>